<dbReference type="Proteomes" id="UP000503540">
    <property type="component" value="Chromosome"/>
</dbReference>
<feature type="region of interest" description="Disordered" evidence="1">
    <location>
        <begin position="1"/>
        <end position="30"/>
    </location>
</feature>
<feature type="transmembrane region" description="Helical" evidence="2">
    <location>
        <begin position="221"/>
        <end position="238"/>
    </location>
</feature>
<organism evidence="3 4">
    <name type="scientific">Nocardia arthritidis</name>
    <dbReference type="NCBI Taxonomy" id="228602"/>
    <lineage>
        <taxon>Bacteria</taxon>
        <taxon>Bacillati</taxon>
        <taxon>Actinomycetota</taxon>
        <taxon>Actinomycetes</taxon>
        <taxon>Mycobacteriales</taxon>
        <taxon>Nocardiaceae</taxon>
        <taxon>Nocardia</taxon>
    </lineage>
</organism>
<evidence type="ECO:0000256" key="1">
    <source>
        <dbReference type="SAM" id="MobiDB-lite"/>
    </source>
</evidence>
<feature type="transmembrane region" description="Helical" evidence="2">
    <location>
        <begin position="312"/>
        <end position="331"/>
    </location>
</feature>
<keyword evidence="2" id="KW-0812">Transmembrane</keyword>
<dbReference type="RefSeq" id="WP_167478028.1">
    <property type="nucleotide sequence ID" value="NZ_CP046172.1"/>
</dbReference>
<feature type="transmembrane region" description="Helical" evidence="2">
    <location>
        <begin position="379"/>
        <end position="401"/>
    </location>
</feature>
<evidence type="ECO:0000313" key="3">
    <source>
        <dbReference type="EMBL" id="QIS15851.1"/>
    </source>
</evidence>
<feature type="transmembrane region" description="Helical" evidence="2">
    <location>
        <begin position="168"/>
        <end position="191"/>
    </location>
</feature>
<feature type="transmembrane region" description="Helical" evidence="2">
    <location>
        <begin position="250"/>
        <end position="276"/>
    </location>
</feature>
<dbReference type="KEGG" id="nah:F5544_40175"/>
<feature type="compositionally biased region" description="Basic and acidic residues" evidence="1">
    <location>
        <begin position="451"/>
        <end position="462"/>
    </location>
</feature>
<accession>A0A6G9YRR3</accession>
<dbReference type="AlphaFoldDB" id="A0A6G9YRR3"/>
<evidence type="ECO:0000256" key="2">
    <source>
        <dbReference type="SAM" id="Phobius"/>
    </source>
</evidence>
<keyword evidence="4" id="KW-1185">Reference proteome</keyword>
<proteinExistence type="predicted"/>
<feature type="transmembrane region" description="Helical" evidence="2">
    <location>
        <begin position="343"/>
        <end position="367"/>
    </location>
</feature>
<feature type="transmembrane region" description="Helical" evidence="2">
    <location>
        <begin position="102"/>
        <end position="118"/>
    </location>
</feature>
<feature type="region of interest" description="Disordered" evidence="1">
    <location>
        <begin position="422"/>
        <end position="462"/>
    </location>
</feature>
<protein>
    <submittedName>
        <fullName evidence="3">Uncharacterized protein</fullName>
    </submittedName>
</protein>
<evidence type="ECO:0000313" key="4">
    <source>
        <dbReference type="Proteomes" id="UP000503540"/>
    </source>
</evidence>
<sequence>MSSPRNSLVRRAAEPHRDPDPGRGGRGAEADEAGFLSLTPERAKVLLLVAARPAAYALIVITVLVLVTLLTSGGGMAGVSGAIAASWLAAHQVPLVIGKTTLGLLPLFATALLLWLVARECAAAVEPGASRADLGWIVGAALGGPLLITAVCLAVAEDASGVIALQPPHTLVAFGWVAGLHLVAAAAGIAGRSKPELIALVRPPEWVIAAIFAAGRTAARLLACATAITVLSFLVHWSRIGETYRGAGNAAGVIGLSVLSLAYLPNVVLLATGVLVGAGAQFGAASVGLFDVVGGPIPAVPVLAAVPEGPAAGWWVVLLVAPVAVGVLGGLDCGRTSQDRATAPWATLTSAALAALLLTVLAAIAGGELGNFGHIGVELPLFVMLTFALLAVPGYLGLLFARWFVVPVESPYVADSYEYADDDYDDDYERDDYDDDRDYPEDDYDDDPYYDDERYTDYDGPDLHVEVDGELVEEQTAIGATKSADDAHDIVDAEVVESDLPSGDHKA</sequence>
<dbReference type="Pfam" id="PF19877">
    <property type="entry name" value="DUF6350"/>
    <property type="match status" value="1"/>
</dbReference>
<feature type="transmembrane region" description="Helical" evidence="2">
    <location>
        <begin position="288"/>
        <end position="306"/>
    </location>
</feature>
<gene>
    <name evidence="3" type="ORF">F5544_40175</name>
</gene>
<feature type="compositionally biased region" description="Basic and acidic residues" evidence="1">
    <location>
        <begin position="11"/>
        <end position="29"/>
    </location>
</feature>
<keyword evidence="2" id="KW-0472">Membrane</keyword>
<keyword evidence="2" id="KW-1133">Transmembrane helix</keyword>
<feature type="compositionally biased region" description="Acidic residues" evidence="1">
    <location>
        <begin position="422"/>
        <end position="450"/>
    </location>
</feature>
<dbReference type="InterPro" id="IPR045931">
    <property type="entry name" value="DUF6350"/>
</dbReference>
<dbReference type="EMBL" id="CP046172">
    <property type="protein sequence ID" value="QIS15851.1"/>
    <property type="molecule type" value="Genomic_DNA"/>
</dbReference>
<name>A0A6G9YRR3_9NOCA</name>
<reference evidence="3 4" key="1">
    <citation type="journal article" date="2019" name="ACS Chem. Biol.">
        <title>Identification and Mobilization of a Cryptic Antibiotic Biosynthesis Gene Locus from a Human-Pathogenic Nocardia Isolate.</title>
        <authorList>
            <person name="Herisse M."/>
            <person name="Ishida K."/>
            <person name="Porter J.L."/>
            <person name="Howden B."/>
            <person name="Hertweck C."/>
            <person name="Stinear T.P."/>
            <person name="Pidot S.J."/>
        </authorList>
    </citation>
    <scope>NUCLEOTIDE SEQUENCE [LARGE SCALE GENOMIC DNA]</scope>
    <source>
        <strain evidence="3 4">AUSMDU00012717</strain>
    </source>
</reference>
<feature type="transmembrane region" description="Helical" evidence="2">
    <location>
        <begin position="134"/>
        <end position="156"/>
    </location>
</feature>